<name>A0ABR3ZHA1_9PEZI</name>
<dbReference type="EMBL" id="JAWDJO010000015">
    <property type="protein sequence ID" value="KAL1900093.1"/>
    <property type="molecule type" value="Genomic_DNA"/>
</dbReference>
<evidence type="ECO:0000256" key="6">
    <source>
        <dbReference type="SAM" id="MobiDB-lite"/>
    </source>
</evidence>
<gene>
    <name evidence="7" type="primary">ebp2</name>
    <name evidence="7" type="ORF">Cpir12675_001096</name>
</gene>
<dbReference type="Pfam" id="PF05890">
    <property type="entry name" value="Ebp2"/>
    <property type="match status" value="1"/>
</dbReference>
<feature type="compositionally biased region" description="Basic residues" evidence="6">
    <location>
        <begin position="24"/>
        <end position="38"/>
    </location>
</feature>
<organism evidence="7 8">
    <name type="scientific">Ceratocystis pirilliformis</name>
    <dbReference type="NCBI Taxonomy" id="259994"/>
    <lineage>
        <taxon>Eukaryota</taxon>
        <taxon>Fungi</taxon>
        <taxon>Dikarya</taxon>
        <taxon>Ascomycota</taxon>
        <taxon>Pezizomycotina</taxon>
        <taxon>Sordariomycetes</taxon>
        <taxon>Hypocreomycetidae</taxon>
        <taxon>Microascales</taxon>
        <taxon>Ceratocystidaceae</taxon>
        <taxon>Ceratocystis</taxon>
    </lineage>
</organism>
<comment type="caution">
    <text evidence="7">The sequence shown here is derived from an EMBL/GenBank/DDBJ whole genome shotgun (WGS) entry which is preliminary data.</text>
</comment>
<keyword evidence="5" id="KW-0539">Nucleus</keyword>
<evidence type="ECO:0000313" key="7">
    <source>
        <dbReference type="EMBL" id="KAL1900093.1"/>
    </source>
</evidence>
<comment type="subcellular location">
    <subcellularLocation>
        <location evidence="1">Nucleus</location>
        <location evidence="1">Nucleolus</location>
    </subcellularLocation>
</comment>
<keyword evidence="3" id="KW-0690">Ribosome biogenesis</keyword>
<evidence type="ECO:0000256" key="2">
    <source>
        <dbReference type="ARBA" id="ARBA00007336"/>
    </source>
</evidence>
<feature type="compositionally biased region" description="Acidic residues" evidence="6">
    <location>
        <begin position="45"/>
        <end position="62"/>
    </location>
</feature>
<dbReference type="PANTHER" id="PTHR13028">
    <property type="entry name" value="RRNA PROCESSING PROTEIN EBNA1-BINDING PROTEIN-RELATED"/>
    <property type="match status" value="1"/>
</dbReference>
<dbReference type="Proteomes" id="UP001583280">
    <property type="component" value="Unassembled WGS sequence"/>
</dbReference>
<evidence type="ECO:0000256" key="1">
    <source>
        <dbReference type="ARBA" id="ARBA00004604"/>
    </source>
</evidence>
<keyword evidence="8" id="KW-1185">Reference proteome</keyword>
<protein>
    <submittedName>
        <fullName evidence="7">rRNA-processing protein EBP2</fullName>
    </submittedName>
</protein>
<feature type="region of interest" description="Disordered" evidence="6">
    <location>
        <begin position="24"/>
        <end position="134"/>
    </location>
</feature>
<dbReference type="PANTHER" id="PTHR13028:SF0">
    <property type="entry name" value="RRNA-PROCESSING PROTEIN EBP2-RELATED"/>
    <property type="match status" value="1"/>
</dbReference>
<feature type="compositionally biased region" description="Acidic residues" evidence="6">
    <location>
        <begin position="73"/>
        <end position="84"/>
    </location>
</feature>
<reference evidence="7 8" key="1">
    <citation type="journal article" date="2024" name="IMA Fungus">
        <title>IMA Genome - F19 : A genome assembly and annotation guide to empower mycologists, including annotated draft genome sequences of Ceratocystis pirilliformis, Diaporthe australafricana, Fusarium ophioides, Paecilomyces lecythidis, and Sporothrix stenoceras.</title>
        <authorList>
            <person name="Aylward J."/>
            <person name="Wilson A.M."/>
            <person name="Visagie C.M."/>
            <person name="Spraker J."/>
            <person name="Barnes I."/>
            <person name="Buitendag C."/>
            <person name="Ceriani C."/>
            <person name="Del Mar Angel L."/>
            <person name="du Plessis D."/>
            <person name="Fuchs T."/>
            <person name="Gasser K."/>
            <person name="Kramer D."/>
            <person name="Li W."/>
            <person name="Munsamy K."/>
            <person name="Piso A."/>
            <person name="Price J.L."/>
            <person name="Sonnekus B."/>
            <person name="Thomas C."/>
            <person name="van der Nest A."/>
            <person name="van Dijk A."/>
            <person name="van Heerden A."/>
            <person name="van Vuuren N."/>
            <person name="Yilmaz N."/>
            <person name="Duong T.A."/>
            <person name="van der Merwe N.A."/>
            <person name="Wingfield M.J."/>
            <person name="Wingfield B.D."/>
        </authorList>
    </citation>
    <scope>NUCLEOTIDE SEQUENCE [LARGE SCALE GENOMIC DNA]</scope>
    <source>
        <strain evidence="7 8">CMW 12675</strain>
    </source>
</reference>
<evidence type="ECO:0000256" key="4">
    <source>
        <dbReference type="ARBA" id="ARBA00023054"/>
    </source>
</evidence>
<evidence type="ECO:0000256" key="3">
    <source>
        <dbReference type="ARBA" id="ARBA00022517"/>
    </source>
</evidence>
<feature type="region of interest" description="Disordered" evidence="6">
    <location>
        <begin position="276"/>
        <end position="308"/>
    </location>
</feature>
<keyword evidence="4" id="KW-0175">Coiled coil</keyword>
<feature type="compositionally biased region" description="Basic residues" evidence="6">
    <location>
        <begin position="387"/>
        <end position="408"/>
    </location>
</feature>
<evidence type="ECO:0000313" key="8">
    <source>
        <dbReference type="Proteomes" id="UP001583280"/>
    </source>
</evidence>
<proteinExistence type="inferred from homology"/>
<feature type="compositionally biased region" description="Acidic residues" evidence="6">
    <location>
        <begin position="109"/>
        <end position="134"/>
    </location>
</feature>
<feature type="region of interest" description="Disordered" evidence="6">
    <location>
        <begin position="324"/>
        <end position="408"/>
    </location>
</feature>
<accession>A0ABR3ZHA1</accession>
<feature type="compositionally biased region" description="Basic and acidic residues" evidence="6">
    <location>
        <begin position="276"/>
        <end position="289"/>
    </location>
</feature>
<comment type="similarity">
    <text evidence="2">Belongs to the EBP2 family.</text>
</comment>
<dbReference type="InterPro" id="IPR008610">
    <property type="entry name" value="Ebp2"/>
</dbReference>
<evidence type="ECO:0000256" key="5">
    <source>
        <dbReference type="ARBA" id="ARBA00023242"/>
    </source>
</evidence>
<feature type="compositionally biased region" description="Low complexity" evidence="6">
    <location>
        <begin position="94"/>
        <end position="105"/>
    </location>
</feature>
<sequence length="408" mass="45674">MVVKSKLKMALAAEKNTDFKKIKEKRRLKQLHKTKATKTVRPEEPNEEWEDEEPDSDSEQDESANGINYEALNESDSDDSEVEMEEKIERVKKTAQTPATAPAKASKNDEDEDEDEDEEDIPMSDLDDLDDEDKEDLMPHTRLTIYNKDALITSLNRIIVPSDASVPFVSHMCVVSPTPTTSAIADVSDDVQREDAFLAQCLAAVKLARSKLVNDGVPFTRPTDYFAEMVKSDDHMGKIKDKIVAEASAKKASAEARKLRELKKFGKKTQVAKIQERAKEKRETLDKIKNLKRKRQENTNDVGTHEAGEFDVAVDNELKTFRNKSEANGRFSGNGPNAKRIKKNDKYGFGGKKRHLKSGDSKSSGDLSDFSQKRNKAPFSSTSAGGGKKRVPTQRLGKARRKAIASRR</sequence>